<evidence type="ECO:0000313" key="1">
    <source>
        <dbReference type="EMBL" id="KAH3836052.1"/>
    </source>
</evidence>
<organism evidence="1 2">
    <name type="scientific">Dreissena polymorpha</name>
    <name type="common">Zebra mussel</name>
    <name type="synonym">Mytilus polymorpha</name>
    <dbReference type="NCBI Taxonomy" id="45954"/>
    <lineage>
        <taxon>Eukaryota</taxon>
        <taxon>Metazoa</taxon>
        <taxon>Spiralia</taxon>
        <taxon>Lophotrochozoa</taxon>
        <taxon>Mollusca</taxon>
        <taxon>Bivalvia</taxon>
        <taxon>Autobranchia</taxon>
        <taxon>Heteroconchia</taxon>
        <taxon>Euheterodonta</taxon>
        <taxon>Imparidentia</taxon>
        <taxon>Neoheterodontei</taxon>
        <taxon>Myida</taxon>
        <taxon>Dreissenoidea</taxon>
        <taxon>Dreissenidae</taxon>
        <taxon>Dreissena</taxon>
    </lineage>
</organism>
<evidence type="ECO:0000313" key="2">
    <source>
        <dbReference type="Proteomes" id="UP000828390"/>
    </source>
</evidence>
<name>A0A9D4KB05_DREPO</name>
<dbReference type="AlphaFoldDB" id="A0A9D4KB05"/>
<protein>
    <submittedName>
        <fullName evidence="1">Uncharacterized protein</fullName>
    </submittedName>
</protein>
<gene>
    <name evidence="1" type="ORF">DPMN_109421</name>
</gene>
<reference evidence="1" key="1">
    <citation type="journal article" date="2019" name="bioRxiv">
        <title>The Genome of the Zebra Mussel, Dreissena polymorpha: A Resource for Invasive Species Research.</title>
        <authorList>
            <person name="McCartney M.A."/>
            <person name="Auch B."/>
            <person name="Kono T."/>
            <person name="Mallez S."/>
            <person name="Zhang Y."/>
            <person name="Obille A."/>
            <person name="Becker A."/>
            <person name="Abrahante J.E."/>
            <person name="Garbe J."/>
            <person name="Badalamenti J.P."/>
            <person name="Herman A."/>
            <person name="Mangelson H."/>
            <person name="Liachko I."/>
            <person name="Sullivan S."/>
            <person name="Sone E.D."/>
            <person name="Koren S."/>
            <person name="Silverstein K.A.T."/>
            <person name="Beckman K.B."/>
            <person name="Gohl D.M."/>
        </authorList>
    </citation>
    <scope>NUCLEOTIDE SEQUENCE</scope>
    <source>
        <strain evidence="1">Duluth1</strain>
        <tissue evidence="1">Whole animal</tissue>
    </source>
</reference>
<keyword evidence="2" id="KW-1185">Reference proteome</keyword>
<comment type="caution">
    <text evidence="1">The sequence shown here is derived from an EMBL/GenBank/DDBJ whole genome shotgun (WGS) entry which is preliminary data.</text>
</comment>
<dbReference type="Proteomes" id="UP000828390">
    <property type="component" value="Unassembled WGS sequence"/>
</dbReference>
<sequence>MDKADQQYPPAYNQQAVNYGQPQGQGGYIQQAGYIQPGDFIQQGFVAASGQVVVS</sequence>
<dbReference type="EMBL" id="JAIWYP010000004">
    <property type="protein sequence ID" value="KAH3836052.1"/>
    <property type="molecule type" value="Genomic_DNA"/>
</dbReference>
<accession>A0A9D4KB05</accession>
<proteinExistence type="predicted"/>
<reference evidence="1" key="2">
    <citation type="submission" date="2020-11" db="EMBL/GenBank/DDBJ databases">
        <authorList>
            <person name="McCartney M.A."/>
            <person name="Auch B."/>
            <person name="Kono T."/>
            <person name="Mallez S."/>
            <person name="Becker A."/>
            <person name="Gohl D.M."/>
            <person name="Silverstein K.A.T."/>
            <person name="Koren S."/>
            <person name="Bechman K.B."/>
            <person name="Herman A."/>
            <person name="Abrahante J.E."/>
            <person name="Garbe J."/>
        </authorList>
    </citation>
    <scope>NUCLEOTIDE SEQUENCE</scope>
    <source>
        <strain evidence="1">Duluth1</strain>
        <tissue evidence="1">Whole animal</tissue>
    </source>
</reference>